<evidence type="ECO:0000256" key="5">
    <source>
        <dbReference type="ARBA" id="ARBA00048539"/>
    </source>
</evidence>
<dbReference type="PANTHER" id="PTHR43033:SF1">
    <property type="entry name" value="TRNA(ILE)-LYSIDINE SYNTHASE-RELATED"/>
    <property type="match status" value="1"/>
</dbReference>
<dbReference type="NCBIfam" id="TIGR02432">
    <property type="entry name" value="lysidine_TilS_N"/>
    <property type="match status" value="1"/>
</dbReference>
<dbReference type="InterPro" id="IPR012795">
    <property type="entry name" value="tRNA_Ile_lys_synt_N"/>
</dbReference>
<feature type="compositionally biased region" description="Basic and acidic residues" evidence="7">
    <location>
        <begin position="139"/>
        <end position="159"/>
    </location>
</feature>
<evidence type="ECO:0000259" key="8">
    <source>
        <dbReference type="Pfam" id="PF01171"/>
    </source>
</evidence>
<evidence type="ECO:0000256" key="1">
    <source>
        <dbReference type="ARBA" id="ARBA00022598"/>
    </source>
</evidence>
<keyword evidence="4 6" id="KW-0067">ATP-binding</keyword>
<dbReference type="InterPro" id="IPR011063">
    <property type="entry name" value="TilS/TtcA_N"/>
</dbReference>
<evidence type="ECO:0000256" key="7">
    <source>
        <dbReference type="SAM" id="MobiDB-lite"/>
    </source>
</evidence>
<gene>
    <name evidence="6 9" type="primary">tilS</name>
    <name evidence="9" type="ORF">RFM23_08825</name>
</gene>
<evidence type="ECO:0000313" key="9">
    <source>
        <dbReference type="EMBL" id="MDX8537722.1"/>
    </source>
</evidence>
<organism evidence="9 10">
    <name type="scientific">Mesorhizobium abyssinicae</name>
    <dbReference type="NCBI Taxonomy" id="1209958"/>
    <lineage>
        <taxon>Bacteria</taxon>
        <taxon>Pseudomonadati</taxon>
        <taxon>Pseudomonadota</taxon>
        <taxon>Alphaproteobacteria</taxon>
        <taxon>Hyphomicrobiales</taxon>
        <taxon>Phyllobacteriaceae</taxon>
        <taxon>Mesorhizobium</taxon>
    </lineage>
</organism>
<feature type="domain" description="tRNA(Ile)-lysidine/2-thiocytidine synthase N-terminal" evidence="8">
    <location>
        <begin position="23"/>
        <end position="218"/>
    </location>
</feature>
<accession>A0ABU5AKH0</accession>
<comment type="domain">
    <text evidence="6">The N-terminal region contains the highly conserved SGGXDS motif, predicted to be a P-loop motif involved in ATP binding.</text>
</comment>
<dbReference type="InterPro" id="IPR014729">
    <property type="entry name" value="Rossmann-like_a/b/a_fold"/>
</dbReference>
<dbReference type="Proteomes" id="UP001276564">
    <property type="component" value="Unassembled WGS sequence"/>
</dbReference>
<evidence type="ECO:0000313" key="10">
    <source>
        <dbReference type="Proteomes" id="UP001276564"/>
    </source>
</evidence>
<dbReference type="EMBL" id="JAVIIP010000004">
    <property type="protein sequence ID" value="MDX8537722.1"/>
    <property type="molecule type" value="Genomic_DNA"/>
</dbReference>
<keyword evidence="10" id="KW-1185">Reference proteome</keyword>
<protein>
    <recommendedName>
        <fullName evidence="6">tRNA(Ile)-lysidine synthase</fullName>
        <ecNumber evidence="6">6.3.4.19</ecNumber>
    </recommendedName>
    <alternativeName>
        <fullName evidence="6">tRNA(Ile)-2-lysyl-cytidine synthase</fullName>
    </alternativeName>
    <alternativeName>
        <fullName evidence="6">tRNA(Ile)-lysidine synthetase</fullName>
    </alternativeName>
</protein>
<proteinExistence type="inferred from homology"/>
<comment type="function">
    <text evidence="6">Ligates lysine onto the cytidine present at position 34 of the AUA codon-specific tRNA(Ile) that contains the anticodon CAU, in an ATP-dependent manner. Cytidine is converted to lysidine, thus changing the amino acid specificity of the tRNA from methionine to isoleucine.</text>
</comment>
<evidence type="ECO:0000256" key="2">
    <source>
        <dbReference type="ARBA" id="ARBA00022694"/>
    </source>
</evidence>
<keyword evidence="3 6" id="KW-0547">Nucleotide-binding</keyword>
<evidence type="ECO:0000256" key="6">
    <source>
        <dbReference type="HAMAP-Rule" id="MF_01161"/>
    </source>
</evidence>
<keyword evidence="2 6" id="KW-0819">tRNA processing</keyword>
<comment type="subcellular location">
    <subcellularLocation>
        <location evidence="6">Cytoplasm</location>
    </subcellularLocation>
</comment>
<feature type="binding site" evidence="6">
    <location>
        <begin position="27"/>
        <end position="32"/>
    </location>
    <ligand>
        <name>ATP</name>
        <dbReference type="ChEBI" id="CHEBI:30616"/>
    </ligand>
</feature>
<keyword evidence="1 6" id="KW-0436">Ligase</keyword>
<dbReference type="EC" id="6.3.4.19" evidence="6"/>
<dbReference type="RefSeq" id="WP_127393191.1">
    <property type="nucleotide sequence ID" value="NZ_JARAKC010000007.1"/>
</dbReference>
<dbReference type="GO" id="GO:0032267">
    <property type="term" value="F:tRNA(Ile)-lysidine synthase activity"/>
    <property type="evidence" value="ECO:0007669"/>
    <property type="project" value="UniProtKB-EC"/>
</dbReference>
<evidence type="ECO:0000256" key="3">
    <source>
        <dbReference type="ARBA" id="ARBA00022741"/>
    </source>
</evidence>
<keyword evidence="6" id="KW-0963">Cytoplasm</keyword>
<feature type="region of interest" description="Disordered" evidence="7">
    <location>
        <begin position="139"/>
        <end position="163"/>
    </location>
</feature>
<evidence type="ECO:0000256" key="4">
    <source>
        <dbReference type="ARBA" id="ARBA00022840"/>
    </source>
</evidence>
<dbReference type="HAMAP" id="MF_01161">
    <property type="entry name" value="tRNA_Ile_lys_synt"/>
    <property type="match status" value="1"/>
</dbReference>
<comment type="caution">
    <text evidence="9">The sequence shown here is derived from an EMBL/GenBank/DDBJ whole genome shotgun (WGS) entry which is preliminary data.</text>
</comment>
<sequence length="466" mass="49466">MLDAEPDLSERLFSDIDFSDGAVVAVSGGSDSTALLILLKTHLDRVAPATRLLAVTIDHDLRQGSAAEAREVARLCAERGIAHRTLVWSGKKPSSGLPAAAREARYRLLAEAAQAEGIGLILTGHTADDQAETVLMRQAREQGGREEARREKEIDDEGGRGVAGMAPATLHDWQRWIVRPLLGTRRAALREVLRRRNIAWAEDPTNLDRHFERPRVRATLAGDDGARRFAEAMASAGQAAASREELGRRAALLIRDLASMAAQGLVRLDPAFAALGDVASAVYALRILLATIGGVSFLPDAARSQALFDRLRAGSLCATLSRTVLDARRSGIFLRRESRGLPELAPAASEGLWDGRRRITLADRESRLLIAPLGTAAAAKRTVAEDGTPPSLARAALAAEPALWLGAECLGFPGEAGVPPQVGIAPVVAPFARFLPSFDLAPAAAVARLIGAPPLPALPFHGHSAG</sequence>
<dbReference type="SUPFAM" id="SSF52402">
    <property type="entry name" value="Adenine nucleotide alpha hydrolases-like"/>
    <property type="match status" value="1"/>
</dbReference>
<comment type="catalytic activity">
    <reaction evidence="5 6">
        <text>cytidine(34) in tRNA(Ile2) + L-lysine + ATP = lysidine(34) in tRNA(Ile2) + AMP + diphosphate + H(+)</text>
        <dbReference type="Rhea" id="RHEA:43744"/>
        <dbReference type="Rhea" id="RHEA-COMP:10625"/>
        <dbReference type="Rhea" id="RHEA-COMP:10670"/>
        <dbReference type="ChEBI" id="CHEBI:15378"/>
        <dbReference type="ChEBI" id="CHEBI:30616"/>
        <dbReference type="ChEBI" id="CHEBI:32551"/>
        <dbReference type="ChEBI" id="CHEBI:33019"/>
        <dbReference type="ChEBI" id="CHEBI:82748"/>
        <dbReference type="ChEBI" id="CHEBI:83665"/>
        <dbReference type="ChEBI" id="CHEBI:456215"/>
        <dbReference type="EC" id="6.3.4.19"/>
    </reaction>
</comment>
<dbReference type="PANTHER" id="PTHR43033">
    <property type="entry name" value="TRNA(ILE)-LYSIDINE SYNTHASE-RELATED"/>
    <property type="match status" value="1"/>
</dbReference>
<dbReference type="CDD" id="cd01992">
    <property type="entry name" value="TilS_N"/>
    <property type="match status" value="1"/>
</dbReference>
<reference evidence="9 10" key="1">
    <citation type="submission" date="2023-08" db="EMBL/GenBank/DDBJ databases">
        <title>Implementing the SeqCode for naming new Mesorhizobium species isolated from Vachellia karroo root nodules.</title>
        <authorList>
            <person name="Van Lill M."/>
        </authorList>
    </citation>
    <scope>NUCLEOTIDE SEQUENCE [LARGE SCALE GENOMIC DNA]</scope>
    <source>
        <strain evidence="9 10">VK4B</strain>
    </source>
</reference>
<dbReference type="Pfam" id="PF01171">
    <property type="entry name" value="ATP_bind_3"/>
    <property type="match status" value="1"/>
</dbReference>
<dbReference type="InterPro" id="IPR012094">
    <property type="entry name" value="tRNA_Ile_lys_synt"/>
</dbReference>
<comment type="similarity">
    <text evidence="6">Belongs to the tRNA(Ile)-lysidine synthase family.</text>
</comment>
<dbReference type="Gene3D" id="3.40.50.620">
    <property type="entry name" value="HUPs"/>
    <property type="match status" value="1"/>
</dbReference>
<name>A0ABU5AKH0_9HYPH</name>